<dbReference type="Proteomes" id="UP000663834">
    <property type="component" value="Unassembled WGS sequence"/>
</dbReference>
<evidence type="ECO:0000313" key="4">
    <source>
        <dbReference type="EMBL" id="CAF1652563.1"/>
    </source>
</evidence>
<name>A0A816QIG0_9BILA</name>
<dbReference type="EMBL" id="CAJNOW010016825">
    <property type="protein sequence ID" value="CAF1652563.1"/>
    <property type="molecule type" value="Genomic_DNA"/>
</dbReference>
<dbReference type="GO" id="GO:0005319">
    <property type="term" value="F:lipid transporter activity"/>
    <property type="evidence" value="ECO:0007669"/>
    <property type="project" value="TreeGrafter"/>
</dbReference>
<dbReference type="InterPro" id="IPR028996">
    <property type="entry name" value="GM2-AP"/>
</dbReference>
<dbReference type="EMBL" id="CAJNRG010017940">
    <property type="protein sequence ID" value="CAF2243220.1"/>
    <property type="molecule type" value="Genomic_DNA"/>
</dbReference>
<comment type="caution">
    <text evidence="6">The sequence shown here is derived from an EMBL/GenBank/DDBJ whole genome shotgun (WGS) entry which is preliminary data.</text>
</comment>
<dbReference type="SUPFAM" id="SSF63707">
    <property type="entry name" value="Ganglioside M2 (gm2) activator"/>
    <property type="match status" value="1"/>
</dbReference>
<feature type="signal peptide" evidence="2">
    <location>
        <begin position="1"/>
        <end position="22"/>
    </location>
</feature>
<dbReference type="GO" id="GO:0009898">
    <property type="term" value="C:cytoplasmic side of plasma membrane"/>
    <property type="evidence" value="ECO:0007669"/>
    <property type="project" value="TreeGrafter"/>
</dbReference>
<evidence type="ECO:0000313" key="5">
    <source>
        <dbReference type="EMBL" id="CAF1920690.1"/>
    </source>
</evidence>
<dbReference type="AlphaFoldDB" id="A0A816QIG0"/>
<dbReference type="InterPro" id="IPR036846">
    <property type="entry name" value="GM2-AP_sf"/>
</dbReference>
<evidence type="ECO:0000256" key="1">
    <source>
        <dbReference type="ARBA" id="ARBA00022729"/>
    </source>
</evidence>
<dbReference type="EMBL" id="CAJOBG010000396">
    <property type="protein sequence ID" value="CAF3808640.1"/>
    <property type="molecule type" value="Genomic_DNA"/>
</dbReference>
<dbReference type="EMBL" id="CAJNRE010000131">
    <property type="protein sequence ID" value="CAF1920690.1"/>
    <property type="molecule type" value="Genomic_DNA"/>
</dbReference>
<dbReference type="Gene3D" id="2.70.220.10">
    <property type="entry name" value="Ganglioside GM2 activator"/>
    <property type="match status" value="1"/>
</dbReference>
<reference evidence="6" key="1">
    <citation type="submission" date="2021-02" db="EMBL/GenBank/DDBJ databases">
        <authorList>
            <person name="Nowell W R."/>
        </authorList>
    </citation>
    <scope>NUCLEOTIDE SEQUENCE</scope>
</reference>
<dbReference type="Proteomes" id="UP000663866">
    <property type="component" value="Unassembled WGS sequence"/>
</dbReference>
<dbReference type="PANTHER" id="PTHR17357">
    <property type="entry name" value="GM2 GANGLIOSIDE ACTIVATOR PROTEIN"/>
    <property type="match status" value="1"/>
</dbReference>
<dbReference type="SMART" id="SM00737">
    <property type="entry name" value="ML"/>
    <property type="match status" value="1"/>
</dbReference>
<dbReference type="Proteomes" id="UP000663824">
    <property type="component" value="Unassembled WGS sequence"/>
</dbReference>
<dbReference type="Pfam" id="PF02221">
    <property type="entry name" value="E1_DerP2_DerF2"/>
    <property type="match status" value="1"/>
</dbReference>
<dbReference type="PANTHER" id="PTHR17357:SF0">
    <property type="entry name" value="GANGLIOSIDE GM2 ACTIVATOR"/>
    <property type="match status" value="1"/>
</dbReference>
<accession>A0A816QIG0</accession>
<protein>
    <recommendedName>
        <fullName evidence="3">MD-2-related lipid-recognition domain-containing protein</fullName>
    </recommendedName>
</protein>
<sequence>MILNNHSFLMYISLFFVSAVNALSFRTSNYRLSWTNCGPISDPAQLKSLTINPDPIRIPGNITISGSVDIASQIPTDVHASVYLQRKVGPFFVKVPCVENFGSCSYDNVCDLWATYCPKYASKYGLPCECPIPANTYSVSNADVLIDKHVPQELLGEYRATVDITSSEGHLACVDIDLTIKR</sequence>
<keyword evidence="1 2" id="KW-0732">Signal</keyword>
<dbReference type="EMBL" id="CAJNRF010004453">
    <property type="protein sequence ID" value="CAF2059860.1"/>
    <property type="molecule type" value="Genomic_DNA"/>
</dbReference>
<feature type="domain" description="MD-2-related lipid-recognition" evidence="3">
    <location>
        <begin position="34"/>
        <end position="178"/>
    </location>
</feature>
<evidence type="ECO:0000313" key="9">
    <source>
        <dbReference type="Proteomes" id="UP000663856"/>
    </source>
</evidence>
<dbReference type="OrthoDB" id="6409159at2759"/>
<dbReference type="Proteomes" id="UP000663856">
    <property type="component" value="Unassembled WGS sequence"/>
</dbReference>
<dbReference type="Proteomes" id="UP000663887">
    <property type="component" value="Unassembled WGS sequence"/>
</dbReference>
<evidence type="ECO:0000313" key="10">
    <source>
        <dbReference type="Proteomes" id="UP000663866"/>
    </source>
</evidence>
<proteinExistence type="predicted"/>
<evidence type="ECO:0000256" key="2">
    <source>
        <dbReference type="SAM" id="SignalP"/>
    </source>
</evidence>
<dbReference type="GO" id="GO:0008047">
    <property type="term" value="F:enzyme activator activity"/>
    <property type="evidence" value="ECO:0007669"/>
    <property type="project" value="InterPro"/>
</dbReference>
<dbReference type="InterPro" id="IPR003172">
    <property type="entry name" value="ML_dom"/>
</dbReference>
<dbReference type="GO" id="GO:0006689">
    <property type="term" value="P:ganglioside catabolic process"/>
    <property type="evidence" value="ECO:0007669"/>
    <property type="project" value="InterPro"/>
</dbReference>
<evidence type="ECO:0000313" key="8">
    <source>
        <dbReference type="EMBL" id="CAF3808640.1"/>
    </source>
</evidence>
<gene>
    <name evidence="4" type="ORF">KQP761_LOCUS30267</name>
    <name evidence="5" type="ORF">MBJ925_LOCUS1984</name>
    <name evidence="8" type="ORF">OVN521_LOCUS4309</name>
    <name evidence="6" type="ORF">WKI299_LOCUS11903</name>
    <name evidence="7" type="ORF">XDN619_LOCUS34922</name>
</gene>
<keyword evidence="10" id="KW-1185">Reference proteome</keyword>
<evidence type="ECO:0000313" key="6">
    <source>
        <dbReference type="EMBL" id="CAF2059860.1"/>
    </source>
</evidence>
<organism evidence="6 9">
    <name type="scientific">Rotaria magnacalcarata</name>
    <dbReference type="NCBI Taxonomy" id="392030"/>
    <lineage>
        <taxon>Eukaryota</taxon>
        <taxon>Metazoa</taxon>
        <taxon>Spiralia</taxon>
        <taxon>Gnathifera</taxon>
        <taxon>Rotifera</taxon>
        <taxon>Eurotatoria</taxon>
        <taxon>Bdelloidea</taxon>
        <taxon>Philodinida</taxon>
        <taxon>Philodinidae</taxon>
        <taxon>Rotaria</taxon>
    </lineage>
</organism>
<evidence type="ECO:0000313" key="7">
    <source>
        <dbReference type="EMBL" id="CAF2243220.1"/>
    </source>
</evidence>
<evidence type="ECO:0000259" key="3">
    <source>
        <dbReference type="SMART" id="SM00737"/>
    </source>
</evidence>
<feature type="chain" id="PRO_5035689078" description="MD-2-related lipid-recognition domain-containing protein" evidence="2">
    <location>
        <begin position="23"/>
        <end position="182"/>
    </location>
</feature>